<dbReference type="SUPFAM" id="SSF53822">
    <property type="entry name" value="Periplasmic binding protein-like I"/>
    <property type="match status" value="1"/>
</dbReference>
<dbReference type="InterPro" id="IPR046335">
    <property type="entry name" value="LacI/GalR-like_sensor"/>
</dbReference>
<dbReference type="RefSeq" id="WP_161425749.1">
    <property type="nucleotide sequence ID" value="NZ_CP101482.1"/>
</dbReference>
<dbReference type="AlphaFoldDB" id="A0A9X0ULE4"/>
<keyword evidence="3" id="KW-0804">Transcription</keyword>
<dbReference type="InterPro" id="IPR000843">
    <property type="entry name" value="HTH_LacI"/>
</dbReference>
<dbReference type="Gene3D" id="1.10.260.40">
    <property type="entry name" value="lambda repressor-like DNA-binding domains"/>
    <property type="match status" value="1"/>
</dbReference>
<name>A0A9X0ULE4_VIBME</name>
<dbReference type="InterPro" id="IPR010982">
    <property type="entry name" value="Lambda_DNA-bd_dom_sf"/>
</dbReference>
<organism evidence="5 6">
    <name type="scientific">Vibrio metschnikovii</name>
    <dbReference type="NCBI Taxonomy" id="28172"/>
    <lineage>
        <taxon>Bacteria</taxon>
        <taxon>Pseudomonadati</taxon>
        <taxon>Pseudomonadota</taxon>
        <taxon>Gammaproteobacteria</taxon>
        <taxon>Vibrionales</taxon>
        <taxon>Vibrionaceae</taxon>
        <taxon>Vibrio</taxon>
    </lineage>
</organism>
<dbReference type="PRINTS" id="PR00036">
    <property type="entry name" value="HTHLACI"/>
</dbReference>
<dbReference type="PROSITE" id="PS00356">
    <property type="entry name" value="HTH_LACI_1"/>
    <property type="match status" value="1"/>
</dbReference>
<evidence type="ECO:0000256" key="2">
    <source>
        <dbReference type="ARBA" id="ARBA00023125"/>
    </source>
</evidence>
<dbReference type="PROSITE" id="PS50932">
    <property type="entry name" value="HTH_LACI_2"/>
    <property type="match status" value="1"/>
</dbReference>
<keyword evidence="6" id="KW-1185">Reference proteome</keyword>
<dbReference type="Gene3D" id="3.40.50.2300">
    <property type="match status" value="2"/>
</dbReference>
<dbReference type="InterPro" id="IPR028082">
    <property type="entry name" value="Peripla_BP_I"/>
</dbReference>
<proteinExistence type="predicted"/>
<dbReference type="Proteomes" id="UP000615796">
    <property type="component" value="Unassembled WGS sequence"/>
</dbReference>
<dbReference type="EMBL" id="JACRUP010000001">
    <property type="protein sequence ID" value="MBC5849993.1"/>
    <property type="molecule type" value="Genomic_DNA"/>
</dbReference>
<comment type="caution">
    <text evidence="5">The sequence shown here is derived from an EMBL/GenBank/DDBJ whole genome shotgun (WGS) entry which is preliminary data.</text>
</comment>
<accession>A0A9X0ULE4</accession>
<protein>
    <submittedName>
        <fullName evidence="5">LacI family DNA-binding transcriptional regulator</fullName>
    </submittedName>
</protein>
<evidence type="ECO:0000259" key="4">
    <source>
        <dbReference type="PROSITE" id="PS50932"/>
    </source>
</evidence>
<dbReference type="SUPFAM" id="SSF47413">
    <property type="entry name" value="lambda repressor-like DNA-binding domains"/>
    <property type="match status" value="1"/>
</dbReference>
<keyword evidence="1" id="KW-0805">Transcription regulation</keyword>
<dbReference type="PANTHER" id="PTHR30146">
    <property type="entry name" value="LACI-RELATED TRANSCRIPTIONAL REPRESSOR"/>
    <property type="match status" value="1"/>
</dbReference>
<evidence type="ECO:0000313" key="5">
    <source>
        <dbReference type="EMBL" id="MBC5849993.1"/>
    </source>
</evidence>
<dbReference type="CDD" id="cd01542">
    <property type="entry name" value="PBP1_TreR-like"/>
    <property type="match status" value="1"/>
</dbReference>
<dbReference type="GO" id="GO:0003700">
    <property type="term" value="F:DNA-binding transcription factor activity"/>
    <property type="evidence" value="ECO:0007669"/>
    <property type="project" value="TreeGrafter"/>
</dbReference>
<evidence type="ECO:0000256" key="1">
    <source>
        <dbReference type="ARBA" id="ARBA00023015"/>
    </source>
</evidence>
<dbReference type="PANTHER" id="PTHR30146:SF146">
    <property type="entry name" value="HTH-TYPE TRANSCRIPTIONAL REGULATOR TRER"/>
    <property type="match status" value="1"/>
</dbReference>
<dbReference type="Pfam" id="PF00356">
    <property type="entry name" value="LacI"/>
    <property type="match status" value="1"/>
</dbReference>
<feature type="domain" description="HTH lacI-type" evidence="4">
    <location>
        <begin position="2"/>
        <end position="56"/>
    </location>
</feature>
<gene>
    <name evidence="5" type="ORF">H8Q88_03340</name>
</gene>
<sequence length="333" mass="36048">MASLHDVARLAGVSKSTVSRVMNDEYGVKESTKIKVLKAVADCGYMVNQVAKDLKSQKTNLIGVIVPRVSSHATAQGVDGLTAIFEQAGKHVLLANTHQIHAKELEYIQIFNQKRVEGIIFYATHLDEPLIKAIQQSHVPVVLIGQDGSLYNIPSVVHDDLRVGFEAGNRLVAAGCEQIGFIGVQSDDLAVDALRSQGLAQSLALHQRELLFHARGDFSIESGYRLAKQQLQVFPQLDGLFCATDRLAVGAIKALHESGRIAGQQVKILGVGNDELAYVSTPSLSTFNYAFDKAGENAAKMLLDRIAGQGLEMSKVVLTFQNIDRETCSPLGS</sequence>
<evidence type="ECO:0000313" key="6">
    <source>
        <dbReference type="Proteomes" id="UP000615796"/>
    </source>
</evidence>
<dbReference type="SMART" id="SM00354">
    <property type="entry name" value="HTH_LACI"/>
    <property type="match status" value="1"/>
</dbReference>
<keyword evidence="2 5" id="KW-0238">DNA-binding</keyword>
<dbReference type="CDD" id="cd01392">
    <property type="entry name" value="HTH_LacI"/>
    <property type="match status" value="1"/>
</dbReference>
<dbReference type="Pfam" id="PF13377">
    <property type="entry name" value="Peripla_BP_3"/>
    <property type="match status" value="1"/>
</dbReference>
<dbReference type="GO" id="GO:0000976">
    <property type="term" value="F:transcription cis-regulatory region binding"/>
    <property type="evidence" value="ECO:0007669"/>
    <property type="project" value="TreeGrafter"/>
</dbReference>
<evidence type="ECO:0000256" key="3">
    <source>
        <dbReference type="ARBA" id="ARBA00023163"/>
    </source>
</evidence>
<reference evidence="5" key="1">
    <citation type="submission" date="2020-08" db="EMBL/GenBank/DDBJ databases">
        <title>Genome Sequencing and Pan-Genome Analysis of Migratory bird Vibrio Strains, Inner Mongolia.</title>
        <authorList>
            <person name="Zheng L."/>
        </authorList>
    </citation>
    <scope>NUCLEOTIDE SEQUENCE</scope>
    <source>
        <strain evidence="5">M13F</strain>
    </source>
</reference>